<evidence type="ECO:0000313" key="4">
    <source>
        <dbReference type="Proteomes" id="UP000694844"/>
    </source>
</evidence>
<keyword evidence="1" id="KW-0675">Receptor</keyword>
<dbReference type="KEGG" id="cvn:111116639"/>
<dbReference type="RefSeq" id="XP_022311350.1">
    <property type="nucleotide sequence ID" value="XM_022455642.1"/>
</dbReference>
<comment type="function">
    <text evidence="1">Receptor for netrin required for axon guidance. Mediates axon repulsion of neuronal growth cones in the developing nervous system upon ligand binding.</text>
</comment>
<dbReference type="PROSITE" id="PS51145">
    <property type="entry name" value="ZU5"/>
    <property type="match status" value="1"/>
</dbReference>
<dbReference type="InterPro" id="IPR000488">
    <property type="entry name" value="Death_dom"/>
</dbReference>
<dbReference type="SUPFAM" id="SSF47986">
    <property type="entry name" value="DEATH domain"/>
    <property type="match status" value="1"/>
</dbReference>
<dbReference type="Pfam" id="PF00531">
    <property type="entry name" value="Death"/>
    <property type="match status" value="1"/>
</dbReference>
<dbReference type="Gene3D" id="1.10.533.10">
    <property type="entry name" value="Death Domain, Fas"/>
    <property type="match status" value="1"/>
</dbReference>
<dbReference type="PANTHER" id="PTHR12582:SF41">
    <property type="entry name" value="UNC5C-LIKE PROTEIN"/>
    <property type="match status" value="1"/>
</dbReference>
<dbReference type="SMART" id="SM00005">
    <property type="entry name" value="DEATH"/>
    <property type="match status" value="1"/>
</dbReference>
<gene>
    <name evidence="5" type="primary">LOC111116639</name>
</gene>
<dbReference type="GO" id="GO:0005042">
    <property type="term" value="F:netrin receptor activity"/>
    <property type="evidence" value="ECO:0007669"/>
    <property type="project" value="UniProtKB-UniRule"/>
</dbReference>
<keyword evidence="1" id="KW-0217">Developmental protein</keyword>
<accession>A0A8B8C6W4</accession>
<evidence type="ECO:0000259" key="2">
    <source>
        <dbReference type="PROSITE" id="PS50017"/>
    </source>
</evidence>
<keyword evidence="1" id="KW-1133">Transmembrane helix</keyword>
<dbReference type="Proteomes" id="UP000694844">
    <property type="component" value="Chromosome 10"/>
</dbReference>
<dbReference type="GeneID" id="111116639"/>
<comment type="subcellular location">
    <subcellularLocation>
        <location evidence="1">Cell membrane</location>
        <topology evidence="1">Single-pass type I membrane protein</topology>
    </subcellularLocation>
</comment>
<evidence type="ECO:0000313" key="5">
    <source>
        <dbReference type="RefSeq" id="XP_022311350.1"/>
    </source>
</evidence>
<dbReference type="OrthoDB" id="6065502at2759"/>
<feature type="transmembrane region" description="Helical" evidence="1">
    <location>
        <begin position="6"/>
        <end position="31"/>
    </location>
</feature>
<sequence>METIYIVGLSILAFLVLLLIVAIIVLTVFFLRKLRKQNDKLSKLERAVQENDTPLRTLSSKLSDRPQTDSAVDVSEVESSLGGQDRQEHVNPRVMSIRDRKSLISVITRQSVHYVTGEWNRAPPLPAQMVDLTQKTENNPKQEQTTADDIKISTNLSDEFLKVYEAYIKQNFAKNRPTSVLQHTDSENGNVQFELGMFVHKEIDISGGDLEMPGLKLKIPKGALEKRTKITLGITWDEDLSPELDRREALLSPLVVCQPSIIFKKPVELTFPHCADKIESNWKWKILKRHGDITQQNTWSNVTLDDYEQRVVSKTTVTIHLHHFTLFALIGTSREQRVAAKAVQIVAFSSVLQRTSLFSSKLYCINDYGRDIMDLSRRESEVHRKAVDSPVPLLIYDNEENIVVDQTKEPDGWKLMGKKKMELDFELVWHSCNPNCAFAYKPQSTDIGEIVVEYSCHQRKHEENKSVIQVVAEAQKLLPPPFDKKQKEMIRNLIICLDPATDNNWRALAEKIGLKFDKIRWIEEQSGSPTELILRMWTDEGRTLEELRGLLKEINREDAVSVIDKSLKGGKL</sequence>
<evidence type="ECO:0000259" key="3">
    <source>
        <dbReference type="PROSITE" id="PS51145"/>
    </source>
</evidence>
<keyword evidence="1" id="KW-0393">Immunoglobulin domain</keyword>
<dbReference type="InterPro" id="IPR011029">
    <property type="entry name" value="DEATH-like_dom_sf"/>
</dbReference>
<evidence type="ECO:0000256" key="1">
    <source>
        <dbReference type="RuleBase" id="RU367033"/>
    </source>
</evidence>
<feature type="domain" description="ZU5" evidence="3">
    <location>
        <begin position="197"/>
        <end position="333"/>
    </location>
</feature>
<organism evidence="4 5">
    <name type="scientific">Crassostrea virginica</name>
    <name type="common">Eastern oyster</name>
    <dbReference type="NCBI Taxonomy" id="6565"/>
    <lineage>
        <taxon>Eukaryota</taxon>
        <taxon>Metazoa</taxon>
        <taxon>Spiralia</taxon>
        <taxon>Lophotrochozoa</taxon>
        <taxon>Mollusca</taxon>
        <taxon>Bivalvia</taxon>
        <taxon>Autobranchia</taxon>
        <taxon>Pteriomorphia</taxon>
        <taxon>Ostreida</taxon>
        <taxon>Ostreoidea</taxon>
        <taxon>Ostreidae</taxon>
        <taxon>Crassostrea</taxon>
    </lineage>
</organism>
<dbReference type="InterPro" id="IPR037936">
    <property type="entry name" value="UNC5A-D"/>
</dbReference>
<dbReference type="GO" id="GO:0005886">
    <property type="term" value="C:plasma membrane"/>
    <property type="evidence" value="ECO:0007669"/>
    <property type="project" value="UniProtKB-SubCell"/>
</dbReference>
<protein>
    <recommendedName>
        <fullName evidence="1">Netrin receptor UNC5</fullName>
    </recommendedName>
</protein>
<keyword evidence="1" id="KW-0472">Membrane</keyword>
<name>A0A8B8C6W4_CRAVI</name>
<proteinExistence type="inferred from homology"/>
<dbReference type="PANTHER" id="PTHR12582">
    <property type="entry name" value="NETRIN RECEPTOR UNC5"/>
    <property type="match status" value="1"/>
</dbReference>
<keyword evidence="1" id="KW-0812">Transmembrane</keyword>
<keyword evidence="4" id="KW-1185">Reference proteome</keyword>
<dbReference type="AlphaFoldDB" id="A0A8B8C6W4"/>
<dbReference type="Gene3D" id="2.60.220.30">
    <property type="match status" value="1"/>
</dbReference>
<dbReference type="SMART" id="SM00218">
    <property type="entry name" value="ZU5"/>
    <property type="match status" value="1"/>
</dbReference>
<feature type="domain" description="Death" evidence="2">
    <location>
        <begin position="504"/>
        <end position="567"/>
    </location>
</feature>
<dbReference type="PROSITE" id="PS50017">
    <property type="entry name" value="DEATH_DOMAIN"/>
    <property type="match status" value="1"/>
</dbReference>
<dbReference type="InterPro" id="IPR000906">
    <property type="entry name" value="ZU5_dom"/>
</dbReference>
<dbReference type="Pfam" id="PF00791">
    <property type="entry name" value="ZU5"/>
    <property type="match status" value="1"/>
</dbReference>
<comment type="similarity">
    <text evidence="1">Belongs to the unc-5 family.</text>
</comment>
<reference evidence="5" key="1">
    <citation type="submission" date="2025-08" db="UniProtKB">
        <authorList>
            <consortium name="RefSeq"/>
        </authorList>
    </citation>
    <scope>IDENTIFICATION</scope>
    <source>
        <tissue evidence="5">Whole sample</tissue>
    </source>
</reference>